<keyword evidence="4 6" id="KW-1133">Transmembrane helix</keyword>
<gene>
    <name evidence="7" type="ORF">H1S01_05600</name>
</gene>
<dbReference type="PANTHER" id="PTHR30238">
    <property type="entry name" value="MEMBRANE BOUND PREDICTED REDOX MODULATOR"/>
    <property type="match status" value="1"/>
</dbReference>
<comment type="subcellular location">
    <subcellularLocation>
        <location evidence="1">Membrane</location>
        <topology evidence="1">Multi-pass membrane protein</topology>
    </subcellularLocation>
</comment>
<comment type="similarity">
    <text evidence="2">Belongs to the TerC family.</text>
</comment>
<feature type="transmembrane region" description="Helical" evidence="6">
    <location>
        <begin position="201"/>
        <end position="224"/>
    </location>
</feature>
<feature type="transmembrane region" description="Helical" evidence="6">
    <location>
        <begin position="139"/>
        <end position="159"/>
    </location>
</feature>
<dbReference type="InterPro" id="IPR005496">
    <property type="entry name" value="Integral_membrane_TerC"/>
</dbReference>
<dbReference type="InterPro" id="IPR022301">
    <property type="entry name" value="Integral_membrane_YjbE"/>
</dbReference>
<feature type="transmembrane region" description="Helical" evidence="6">
    <location>
        <begin position="75"/>
        <end position="93"/>
    </location>
</feature>
<evidence type="ECO:0000256" key="1">
    <source>
        <dbReference type="ARBA" id="ARBA00004141"/>
    </source>
</evidence>
<dbReference type="PANTHER" id="PTHR30238:SF4">
    <property type="entry name" value="SLL1022 PROTEIN"/>
    <property type="match status" value="1"/>
</dbReference>
<reference evidence="7 8" key="1">
    <citation type="submission" date="2020-07" db="EMBL/GenBank/DDBJ databases">
        <title>Draft whole-genome sequence of Heliobacterium chlorum DSM 3682, type strain.</title>
        <authorList>
            <person name="Kyndt J.A."/>
            <person name="Meyer T.E."/>
            <person name="Imhoff J.F."/>
        </authorList>
    </citation>
    <scope>NUCLEOTIDE SEQUENCE [LARGE SCALE GENOMIC DNA]</scope>
    <source>
        <strain evidence="7 8">DSM 3682</strain>
    </source>
</reference>
<dbReference type="Proteomes" id="UP000617402">
    <property type="component" value="Unassembled WGS sequence"/>
</dbReference>
<dbReference type="EMBL" id="JACVHF010000003">
    <property type="protein sequence ID" value="MBC9783985.1"/>
    <property type="molecule type" value="Genomic_DNA"/>
</dbReference>
<dbReference type="NCBIfam" id="TIGR03717">
    <property type="entry name" value="R_switched_YjbE"/>
    <property type="match status" value="1"/>
</dbReference>
<keyword evidence="5 6" id="KW-0472">Membrane</keyword>
<evidence type="ECO:0000256" key="6">
    <source>
        <dbReference type="SAM" id="Phobius"/>
    </source>
</evidence>
<evidence type="ECO:0000256" key="5">
    <source>
        <dbReference type="ARBA" id="ARBA00023136"/>
    </source>
</evidence>
<evidence type="ECO:0000313" key="8">
    <source>
        <dbReference type="Proteomes" id="UP000617402"/>
    </source>
</evidence>
<feature type="transmembrane region" description="Helical" evidence="6">
    <location>
        <begin position="49"/>
        <end position="69"/>
    </location>
</feature>
<sequence>MQTSDLLTPSFWLAVATIIFIDLILSGDNAILIALACRNLPVNQQRKGIIWGTAGAVSLRLILGSMTIYLLKVPLLQALGALFLGWIAVKLIIPGDHQEKVEAPNRLWHAVRTIIVADAVMSLDNVIALAGTAHGRPGLLWFGLVVSIPLVVYGSRLLLSLMPLWPWLPYAGSTILGWTAGEMLCKDPLLNELSGNLLVSPFLLGGKVVGILFAGTVLAIGWFIQRKKTSYFYF</sequence>
<feature type="transmembrane region" description="Helical" evidence="6">
    <location>
        <begin position="12"/>
        <end position="37"/>
    </location>
</feature>
<keyword evidence="3 6" id="KW-0812">Transmembrane</keyword>
<comment type="caution">
    <text evidence="7">The sequence shown here is derived from an EMBL/GenBank/DDBJ whole genome shotgun (WGS) entry which is preliminary data.</text>
</comment>
<protein>
    <submittedName>
        <fullName evidence="7">TerC family protein</fullName>
    </submittedName>
</protein>
<name>A0ABR7T1Z4_HELCL</name>
<dbReference type="Pfam" id="PF03741">
    <property type="entry name" value="TerC"/>
    <property type="match status" value="1"/>
</dbReference>
<evidence type="ECO:0000256" key="2">
    <source>
        <dbReference type="ARBA" id="ARBA00007511"/>
    </source>
</evidence>
<organism evidence="7 8">
    <name type="scientific">Heliobacterium chlorum</name>
    <dbReference type="NCBI Taxonomy" id="2698"/>
    <lineage>
        <taxon>Bacteria</taxon>
        <taxon>Bacillati</taxon>
        <taxon>Bacillota</taxon>
        <taxon>Clostridia</taxon>
        <taxon>Eubacteriales</taxon>
        <taxon>Heliobacteriaceae</taxon>
        <taxon>Heliobacterium</taxon>
    </lineage>
</organism>
<evidence type="ECO:0000313" key="7">
    <source>
        <dbReference type="EMBL" id="MBC9783985.1"/>
    </source>
</evidence>
<evidence type="ECO:0000256" key="4">
    <source>
        <dbReference type="ARBA" id="ARBA00022989"/>
    </source>
</evidence>
<proteinExistence type="inferred from homology"/>
<accession>A0ABR7T1Z4</accession>
<evidence type="ECO:0000256" key="3">
    <source>
        <dbReference type="ARBA" id="ARBA00022692"/>
    </source>
</evidence>
<keyword evidence="8" id="KW-1185">Reference proteome</keyword>